<evidence type="ECO:0000256" key="1">
    <source>
        <dbReference type="SAM" id="MobiDB-lite"/>
    </source>
</evidence>
<dbReference type="InterPro" id="IPR044750">
    <property type="entry name" value="C2_SRC2/BAP"/>
</dbReference>
<reference evidence="3 4" key="1">
    <citation type="journal article" date="2023" name="G3 (Bethesda)">
        <title>A haplotype-resolved chromosome-scale genome for Quercus rubra L. provides insights into the genetics of adaptive traits for red oak species.</title>
        <authorList>
            <person name="Kapoor B."/>
            <person name="Jenkins J."/>
            <person name="Schmutz J."/>
            <person name="Zhebentyayeva T."/>
            <person name="Kuelheim C."/>
            <person name="Coggeshall M."/>
            <person name="Heim C."/>
            <person name="Lasky J.R."/>
            <person name="Leites L."/>
            <person name="Islam-Faridi N."/>
            <person name="Romero-Severson J."/>
            <person name="DeLeo V.L."/>
            <person name="Lucas S.M."/>
            <person name="Lazic D."/>
            <person name="Gailing O."/>
            <person name="Carlson J."/>
            <person name="Staton M."/>
        </authorList>
    </citation>
    <scope>NUCLEOTIDE SEQUENCE [LARGE SCALE GENOMIC DNA]</scope>
    <source>
        <strain evidence="3">Pseudo-F2</strain>
    </source>
</reference>
<protein>
    <recommendedName>
        <fullName evidence="2">C2 domain-containing protein</fullName>
    </recommendedName>
</protein>
<dbReference type="Gene3D" id="2.60.40.150">
    <property type="entry name" value="C2 domain"/>
    <property type="match status" value="1"/>
</dbReference>
<feature type="domain" description="C2" evidence="2">
    <location>
        <begin position="4"/>
        <end position="127"/>
    </location>
</feature>
<dbReference type="AlphaFoldDB" id="A0AAN7IX49"/>
<dbReference type="EMBL" id="JAXUIC010000005">
    <property type="protein sequence ID" value="KAK4589256.1"/>
    <property type="molecule type" value="Genomic_DNA"/>
</dbReference>
<feature type="compositionally biased region" description="Acidic residues" evidence="1">
    <location>
        <begin position="174"/>
        <end position="187"/>
    </location>
</feature>
<name>A0AAN7IX49_QUERU</name>
<dbReference type="SUPFAM" id="SSF49562">
    <property type="entry name" value="C2 domain (Calcium/lipid-binding domain, CaLB)"/>
    <property type="match status" value="1"/>
</dbReference>
<accession>A0AAN7IX49</accession>
<dbReference type="PANTHER" id="PTHR32246">
    <property type="entry name" value="INGRESSION PROTEIN FIC1"/>
    <property type="match status" value="1"/>
</dbReference>
<dbReference type="PROSITE" id="PS50004">
    <property type="entry name" value="C2"/>
    <property type="match status" value="1"/>
</dbReference>
<dbReference type="PANTHER" id="PTHR32246:SF88">
    <property type="entry name" value="PROTEIN SRC2 HOMOLOG"/>
    <property type="match status" value="1"/>
</dbReference>
<evidence type="ECO:0000313" key="4">
    <source>
        <dbReference type="Proteomes" id="UP001324115"/>
    </source>
</evidence>
<evidence type="ECO:0000313" key="3">
    <source>
        <dbReference type="EMBL" id="KAK4589256.1"/>
    </source>
</evidence>
<keyword evidence="4" id="KW-1185">Reference proteome</keyword>
<proteinExistence type="predicted"/>
<sequence>MSLMDYNTDLKRRNPPHLRLREIELLIISAQDLKNVKHVTKMRAYAVVYFQKGVHVAKTHVDEHGCTNPAWNEVVKVRFKEDLPESDVMAALNVDIYARGHVREKTVGSARVLLCDVLKGGDASEPLDNPIQCITVQVWRPSGRPHGLLNLWVPPTGRFLIRRDSLSFSVKETVEDEEKEEEEEEEVEKNKVVGYVPVELEN</sequence>
<dbReference type="GO" id="GO:0006952">
    <property type="term" value="P:defense response"/>
    <property type="evidence" value="ECO:0007669"/>
    <property type="project" value="InterPro"/>
</dbReference>
<evidence type="ECO:0000259" key="2">
    <source>
        <dbReference type="PROSITE" id="PS50004"/>
    </source>
</evidence>
<organism evidence="3 4">
    <name type="scientific">Quercus rubra</name>
    <name type="common">Northern red oak</name>
    <name type="synonym">Quercus borealis</name>
    <dbReference type="NCBI Taxonomy" id="3512"/>
    <lineage>
        <taxon>Eukaryota</taxon>
        <taxon>Viridiplantae</taxon>
        <taxon>Streptophyta</taxon>
        <taxon>Embryophyta</taxon>
        <taxon>Tracheophyta</taxon>
        <taxon>Spermatophyta</taxon>
        <taxon>Magnoliopsida</taxon>
        <taxon>eudicotyledons</taxon>
        <taxon>Gunneridae</taxon>
        <taxon>Pentapetalae</taxon>
        <taxon>rosids</taxon>
        <taxon>fabids</taxon>
        <taxon>Fagales</taxon>
        <taxon>Fagaceae</taxon>
        <taxon>Quercus</taxon>
    </lineage>
</organism>
<dbReference type="Proteomes" id="UP001324115">
    <property type="component" value="Unassembled WGS sequence"/>
</dbReference>
<dbReference type="SMART" id="SM00239">
    <property type="entry name" value="C2"/>
    <property type="match status" value="1"/>
</dbReference>
<feature type="region of interest" description="Disordered" evidence="1">
    <location>
        <begin position="172"/>
        <end position="191"/>
    </location>
</feature>
<dbReference type="InterPro" id="IPR000008">
    <property type="entry name" value="C2_dom"/>
</dbReference>
<dbReference type="Pfam" id="PF00168">
    <property type="entry name" value="C2"/>
    <property type="match status" value="1"/>
</dbReference>
<dbReference type="CDD" id="cd04051">
    <property type="entry name" value="C2_SRC2_like"/>
    <property type="match status" value="1"/>
</dbReference>
<dbReference type="InterPro" id="IPR035892">
    <property type="entry name" value="C2_domain_sf"/>
</dbReference>
<gene>
    <name evidence="3" type="ORF">RGQ29_020025</name>
</gene>
<comment type="caution">
    <text evidence="3">The sequence shown here is derived from an EMBL/GenBank/DDBJ whole genome shotgun (WGS) entry which is preliminary data.</text>
</comment>